<protein>
    <submittedName>
        <fullName evidence="1">Uncharacterized protein</fullName>
    </submittedName>
</protein>
<organism evidence="1 2">
    <name type="scientific">Bremerella volcania</name>
    <dbReference type="NCBI Taxonomy" id="2527984"/>
    <lineage>
        <taxon>Bacteria</taxon>
        <taxon>Pseudomonadati</taxon>
        <taxon>Planctomycetota</taxon>
        <taxon>Planctomycetia</taxon>
        <taxon>Pirellulales</taxon>
        <taxon>Pirellulaceae</taxon>
        <taxon>Bremerella</taxon>
    </lineage>
</organism>
<evidence type="ECO:0000313" key="1">
    <source>
        <dbReference type="EMBL" id="QDU76324.1"/>
    </source>
</evidence>
<proteinExistence type="predicted"/>
<dbReference type="KEGG" id="bvo:Pan97_33720"/>
<keyword evidence="2" id="KW-1185">Reference proteome</keyword>
<name>A0A518CAX1_9BACT</name>
<accession>A0A518CAX1</accession>
<dbReference type="EMBL" id="CP036289">
    <property type="protein sequence ID" value="QDU76324.1"/>
    <property type="molecule type" value="Genomic_DNA"/>
</dbReference>
<evidence type="ECO:0000313" key="2">
    <source>
        <dbReference type="Proteomes" id="UP000318626"/>
    </source>
</evidence>
<gene>
    <name evidence="1" type="ORF">Pan97_33720</name>
</gene>
<reference evidence="2" key="1">
    <citation type="submission" date="2019-02" db="EMBL/GenBank/DDBJ databases">
        <title>Deep-cultivation of Planctomycetes and their phenomic and genomic characterization uncovers novel biology.</title>
        <authorList>
            <person name="Wiegand S."/>
            <person name="Jogler M."/>
            <person name="Boedeker C."/>
            <person name="Pinto D."/>
            <person name="Vollmers J."/>
            <person name="Rivas-Marin E."/>
            <person name="Kohn T."/>
            <person name="Peeters S.H."/>
            <person name="Heuer A."/>
            <person name="Rast P."/>
            <person name="Oberbeckmann S."/>
            <person name="Bunk B."/>
            <person name="Jeske O."/>
            <person name="Meyerdierks A."/>
            <person name="Storesund J.E."/>
            <person name="Kallscheuer N."/>
            <person name="Luecker S."/>
            <person name="Lage O.M."/>
            <person name="Pohl T."/>
            <person name="Merkel B.J."/>
            <person name="Hornburger P."/>
            <person name="Mueller R.-W."/>
            <person name="Bruemmer F."/>
            <person name="Labrenz M."/>
            <person name="Spormann A.M."/>
            <person name="Op den Camp H."/>
            <person name="Overmann J."/>
            <person name="Amann R."/>
            <person name="Jetten M.S.M."/>
            <person name="Mascher T."/>
            <person name="Medema M.H."/>
            <person name="Devos D.P."/>
            <person name="Kaster A.-K."/>
            <person name="Ovreas L."/>
            <person name="Rohde M."/>
            <person name="Galperin M.Y."/>
            <person name="Jogler C."/>
        </authorList>
    </citation>
    <scope>NUCLEOTIDE SEQUENCE [LARGE SCALE GENOMIC DNA]</scope>
    <source>
        <strain evidence="2">Pan97</strain>
    </source>
</reference>
<dbReference type="AlphaFoldDB" id="A0A518CAX1"/>
<dbReference type="Proteomes" id="UP000318626">
    <property type="component" value="Chromosome"/>
</dbReference>
<sequence>MDDCDYCWYFDHNNKIVEDGETSEEVKFGVFLTLKKHEQSVTILGFQMFPTTRLHRLSQPLM</sequence>